<sequence length="100" mass="11696">MDDDTWLKLEPFEVYEINSPPATIHIELASIHLYKKRRQVNQLQVDLRGSYLAHIDVGWFSSRRQITVHKIGQLLRSEMTPEQEARYVPYQPFGKAIDGD</sequence>
<comment type="caution">
    <text evidence="1">The sequence shown here is derived from an EMBL/GenBank/DDBJ whole genome shotgun (WGS) entry which is preliminary data.</text>
</comment>
<protein>
    <submittedName>
        <fullName evidence="1">Uncharacterized protein</fullName>
    </submittedName>
</protein>
<accession>A0A3R8YPJ9</accession>
<gene>
    <name evidence="1" type="ORF">EIP75_05675</name>
</gene>
<proteinExistence type="predicted"/>
<evidence type="ECO:0000313" key="2">
    <source>
        <dbReference type="Proteomes" id="UP000269265"/>
    </source>
</evidence>
<evidence type="ECO:0000313" key="1">
    <source>
        <dbReference type="EMBL" id="RRS05067.1"/>
    </source>
</evidence>
<dbReference type="AlphaFoldDB" id="A0A3R8YPJ9"/>
<dbReference type="EMBL" id="RSED01000004">
    <property type="protein sequence ID" value="RRS05067.1"/>
    <property type="molecule type" value="Genomic_DNA"/>
</dbReference>
<dbReference type="RefSeq" id="WP_125242285.1">
    <property type="nucleotide sequence ID" value="NZ_RSED01000004.1"/>
</dbReference>
<keyword evidence="2" id="KW-1185">Reference proteome</keyword>
<dbReference type="Proteomes" id="UP000269265">
    <property type="component" value="Unassembled WGS sequence"/>
</dbReference>
<organism evidence="1 2">
    <name type="scientific">Aquabacterium soli</name>
    <dbReference type="NCBI Taxonomy" id="2493092"/>
    <lineage>
        <taxon>Bacteria</taxon>
        <taxon>Pseudomonadati</taxon>
        <taxon>Pseudomonadota</taxon>
        <taxon>Betaproteobacteria</taxon>
        <taxon>Burkholderiales</taxon>
        <taxon>Aquabacterium</taxon>
    </lineage>
</organism>
<reference evidence="1 2" key="1">
    <citation type="submission" date="2018-12" db="EMBL/GenBank/DDBJ databases">
        <title>The whole draft genome of Aquabacterium sp. SJQ9.</title>
        <authorList>
            <person name="Sun L."/>
            <person name="Gao X."/>
            <person name="Chen W."/>
            <person name="Huang K."/>
        </authorList>
    </citation>
    <scope>NUCLEOTIDE SEQUENCE [LARGE SCALE GENOMIC DNA]</scope>
    <source>
        <strain evidence="1 2">SJQ9</strain>
    </source>
</reference>
<name>A0A3R8YPJ9_9BURK</name>